<evidence type="ECO:0000313" key="3">
    <source>
        <dbReference type="Proteomes" id="UP000502498"/>
    </source>
</evidence>
<keyword evidence="1" id="KW-0812">Transmembrane</keyword>
<evidence type="ECO:0000256" key="1">
    <source>
        <dbReference type="SAM" id="Phobius"/>
    </source>
</evidence>
<protein>
    <submittedName>
        <fullName evidence="2">DUF368 domain-containing protein</fullName>
    </submittedName>
</protein>
<organism evidence="2 3">
    <name type="scientific">Microbacterium hominis</name>
    <dbReference type="NCBI Taxonomy" id="162426"/>
    <lineage>
        <taxon>Bacteria</taxon>
        <taxon>Bacillati</taxon>
        <taxon>Actinomycetota</taxon>
        <taxon>Actinomycetes</taxon>
        <taxon>Micrococcales</taxon>
        <taxon>Microbacteriaceae</taxon>
        <taxon>Microbacterium</taxon>
    </lineage>
</organism>
<feature type="transmembrane region" description="Helical" evidence="1">
    <location>
        <begin position="225"/>
        <end position="245"/>
    </location>
</feature>
<keyword evidence="1" id="KW-0472">Membrane</keyword>
<feature type="transmembrane region" description="Helical" evidence="1">
    <location>
        <begin position="180"/>
        <end position="197"/>
    </location>
</feature>
<dbReference type="Proteomes" id="UP000502498">
    <property type="component" value="Chromosome"/>
</dbReference>
<dbReference type="AlphaFoldDB" id="A0A7D4Q0Y3"/>
<feature type="transmembrane region" description="Helical" evidence="1">
    <location>
        <begin position="204"/>
        <end position="219"/>
    </location>
</feature>
<name>A0A7D4Q0Y3_9MICO</name>
<feature type="transmembrane region" description="Helical" evidence="1">
    <location>
        <begin position="295"/>
        <end position="315"/>
    </location>
</feature>
<gene>
    <name evidence="2" type="ORF">HQM25_03325</name>
</gene>
<sequence length="343" mass="35259">MTTPSATPPVSTAPVRGGLLPILLNALRGGLIGLAELLPGISGGTIALITGVYERLIDAAAAIVSAVKRLVFGPDRRAGFAAEMRRVEWMLVVPVIVGMGAMVLTLAGLVEGLVSGSPELSRGLFFGLVAASIVVPLQLVPRASRGIGARLTGFAVFALAAVAAYASVDFAAGSLVVEPPLWFVFIAAAIAVCALVVPGVSGSFFLLAIGLYSPTLLAVDERDLAYLGVFAAGALVGLVTIVRVMKFLLDRFRRLTLLAMAGLMLGSLRALWPWQTHPAGEDHGIGELAAPYDPIAGPILLAVLGAAIVLGLLLVERGIHRRATAAAVEAGGADEPERVGAGR</sequence>
<feature type="transmembrane region" description="Helical" evidence="1">
    <location>
        <begin position="89"/>
        <end position="110"/>
    </location>
</feature>
<keyword evidence="1" id="KW-1133">Transmembrane helix</keyword>
<dbReference type="Pfam" id="PF04018">
    <property type="entry name" value="VCA0040-like"/>
    <property type="match status" value="1"/>
</dbReference>
<feature type="transmembrane region" description="Helical" evidence="1">
    <location>
        <begin position="147"/>
        <end position="168"/>
    </location>
</feature>
<dbReference type="InterPro" id="IPR007163">
    <property type="entry name" value="VCA0040-like"/>
</dbReference>
<feature type="transmembrane region" description="Helical" evidence="1">
    <location>
        <begin position="257"/>
        <end position="275"/>
    </location>
</feature>
<accession>A0A7D4Q0Y3</accession>
<proteinExistence type="predicted"/>
<dbReference type="PANTHER" id="PTHR37308">
    <property type="entry name" value="INTEGRAL MEMBRANE PROTEIN"/>
    <property type="match status" value="1"/>
</dbReference>
<dbReference type="RefSeq" id="WP_172988952.1">
    <property type="nucleotide sequence ID" value="NZ_CP054038.1"/>
</dbReference>
<reference evidence="2 3" key="1">
    <citation type="submission" date="2020-05" db="EMBL/GenBank/DDBJ databases">
        <title>Strain PA2F3 complete genome.</title>
        <authorList>
            <person name="Kim Y.-S."/>
            <person name="Kim S.-J."/>
            <person name="Jung H.-k."/>
            <person name="Kim S.-E."/>
            <person name="Kim K.-H."/>
        </authorList>
    </citation>
    <scope>NUCLEOTIDE SEQUENCE [LARGE SCALE GENOMIC DNA]</scope>
    <source>
        <strain evidence="2 3">PA2F3</strain>
    </source>
</reference>
<evidence type="ECO:0000313" key="2">
    <source>
        <dbReference type="EMBL" id="QKJ18511.1"/>
    </source>
</evidence>
<dbReference type="PANTHER" id="PTHR37308:SF1">
    <property type="entry name" value="POLYPRENYL-PHOSPHATE TRANSPORTER"/>
    <property type="match status" value="1"/>
</dbReference>
<feature type="transmembrane region" description="Helical" evidence="1">
    <location>
        <begin position="122"/>
        <end position="140"/>
    </location>
</feature>
<dbReference type="EMBL" id="CP054038">
    <property type="protein sequence ID" value="QKJ18511.1"/>
    <property type="molecule type" value="Genomic_DNA"/>
</dbReference>